<evidence type="ECO:0000313" key="2">
    <source>
        <dbReference type="EMBL" id="GFK94009.1"/>
    </source>
</evidence>
<evidence type="ECO:0000256" key="1">
    <source>
        <dbReference type="SAM" id="SignalP"/>
    </source>
</evidence>
<proteinExistence type="predicted"/>
<gene>
    <name evidence="2" type="ORF">NNJEOMEG_01847</name>
</gene>
<dbReference type="Proteomes" id="UP000494245">
    <property type="component" value="Unassembled WGS sequence"/>
</dbReference>
<name>A0A6V8LV74_9BACT</name>
<dbReference type="AlphaFoldDB" id="A0A6V8LV74"/>
<feature type="signal peptide" evidence="1">
    <location>
        <begin position="1"/>
        <end position="21"/>
    </location>
</feature>
<accession>A0A6V8LV74</accession>
<evidence type="ECO:0000313" key="3">
    <source>
        <dbReference type="Proteomes" id="UP000494245"/>
    </source>
</evidence>
<dbReference type="RefSeq" id="WP_173083638.1">
    <property type="nucleotide sequence ID" value="NZ_BLTE01000007.1"/>
</dbReference>
<protein>
    <submittedName>
        <fullName evidence="2">Uncharacterized protein</fullName>
    </submittedName>
</protein>
<keyword evidence="1" id="KW-0732">Signal</keyword>
<keyword evidence="3" id="KW-1185">Reference proteome</keyword>
<reference evidence="2 3" key="2">
    <citation type="submission" date="2020-05" db="EMBL/GenBank/DDBJ databases">
        <title>Draft genome sequence of Desulfovibrio sp. strainFSS-1.</title>
        <authorList>
            <person name="Shimoshige H."/>
            <person name="Kobayashi H."/>
            <person name="Maekawa T."/>
        </authorList>
    </citation>
    <scope>NUCLEOTIDE SEQUENCE [LARGE SCALE GENOMIC DNA]</scope>
    <source>
        <strain evidence="2 3">SIID29052-01</strain>
    </source>
</reference>
<feature type="chain" id="PRO_5028913101" evidence="1">
    <location>
        <begin position="22"/>
        <end position="163"/>
    </location>
</feature>
<organism evidence="2 3">
    <name type="scientific">Fundidesulfovibrio magnetotacticus</name>
    <dbReference type="NCBI Taxonomy" id="2730080"/>
    <lineage>
        <taxon>Bacteria</taxon>
        <taxon>Pseudomonadati</taxon>
        <taxon>Thermodesulfobacteriota</taxon>
        <taxon>Desulfovibrionia</taxon>
        <taxon>Desulfovibrionales</taxon>
        <taxon>Desulfovibrionaceae</taxon>
        <taxon>Fundidesulfovibrio</taxon>
    </lineage>
</organism>
<reference evidence="2 3" key="1">
    <citation type="submission" date="2020-04" db="EMBL/GenBank/DDBJ databases">
        <authorList>
            <consortium name="Desulfovibrio sp. FSS-1 genome sequencing consortium"/>
            <person name="Shimoshige H."/>
            <person name="Kobayashi H."/>
            <person name="Maekawa T."/>
        </authorList>
    </citation>
    <scope>NUCLEOTIDE SEQUENCE [LARGE SCALE GENOMIC DNA]</scope>
    <source>
        <strain evidence="2 3">SIID29052-01</strain>
    </source>
</reference>
<dbReference type="EMBL" id="BLTE01000007">
    <property type="protein sequence ID" value="GFK94009.1"/>
    <property type="molecule type" value="Genomic_DNA"/>
</dbReference>
<comment type="caution">
    <text evidence="2">The sequence shown here is derived from an EMBL/GenBank/DDBJ whole genome shotgun (WGS) entry which is preliminary data.</text>
</comment>
<sequence>MRRSLPAALALCLFLAGAALAEPVHFKSLLPIVAVTLPGWTAGTPSGSTVKQPLEASEASVEFSKGDLRLEIAVYDGGPAMAAAFAAVSQVEMETTEESVKPAGVKGYRGSLFTRTNDKEVDLVLMVAPRFAVSLHMTGSADAALVLEAANRLDLDKLAALSK</sequence>